<sequence>MKKLKLEDLLEHIETSKLAIDFGADLDETSLNFKSLNLSNSDIVRIEEDVRFSWSGVTGCNSNDRAQSEYQQTLKAWVKNKLYEHRNWSWVRYGATEANGRCNSSKDPWTGVRRCGCSGKLKCYIEFRKS</sequence>
<gene>
    <name evidence="1" type="ORF">K8089_10055</name>
</gene>
<name>A0A9X1QTV2_9FLAO</name>
<evidence type="ECO:0000313" key="2">
    <source>
        <dbReference type="Proteomes" id="UP001139461"/>
    </source>
</evidence>
<protein>
    <submittedName>
        <fullName evidence="1">Uncharacterized protein</fullName>
    </submittedName>
</protein>
<keyword evidence="2" id="KW-1185">Reference proteome</keyword>
<dbReference type="RefSeq" id="WP_237603155.1">
    <property type="nucleotide sequence ID" value="NZ_JAIRBA010000018.1"/>
</dbReference>
<reference evidence="1" key="1">
    <citation type="submission" date="2021-09" db="EMBL/GenBank/DDBJ databases">
        <title>Genome of Aequorivita sp. strain F47161.</title>
        <authorList>
            <person name="Wang Y."/>
        </authorList>
    </citation>
    <scope>NUCLEOTIDE SEQUENCE</scope>
    <source>
        <strain evidence="1">F47161</strain>
    </source>
</reference>
<comment type="caution">
    <text evidence="1">The sequence shown here is derived from an EMBL/GenBank/DDBJ whole genome shotgun (WGS) entry which is preliminary data.</text>
</comment>
<accession>A0A9X1QTV2</accession>
<dbReference type="Proteomes" id="UP001139461">
    <property type="component" value="Unassembled WGS sequence"/>
</dbReference>
<evidence type="ECO:0000313" key="1">
    <source>
        <dbReference type="EMBL" id="MCG2419366.1"/>
    </source>
</evidence>
<dbReference type="EMBL" id="JAIRBA010000018">
    <property type="protein sequence ID" value="MCG2419366.1"/>
    <property type="molecule type" value="Genomic_DNA"/>
</dbReference>
<dbReference type="AlphaFoldDB" id="A0A9X1QTV2"/>
<organism evidence="1 2">
    <name type="scientific">Aequorivita vitellina</name>
    <dbReference type="NCBI Taxonomy" id="2874475"/>
    <lineage>
        <taxon>Bacteria</taxon>
        <taxon>Pseudomonadati</taxon>
        <taxon>Bacteroidota</taxon>
        <taxon>Flavobacteriia</taxon>
        <taxon>Flavobacteriales</taxon>
        <taxon>Flavobacteriaceae</taxon>
        <taxon>Aequorivita</taxon>
    </lineage>
</organism>
<proteinExistence type="predicted"/>